<dbReference type="PANTHER" id="PTHR12826:SF13">
    <property type="entry name" value="RNA-BINDING PROTEIN PNO1"/>
    <property type="match status" value="1"/>
</dbReference>
<keyword evidence="5" id="KW-1185">Reference proteome</keyword>
<evidence type="ECO:0000313" key="5">
    <source>
        <dbReference type="Proteomes" id="UP000295192"/>
    </source>
</evidence>
<dbReference type="EMBL" id="LSRL02000183">
    <property type="protein sequence ID" value="TDG42988.1"/>
    <property type="molecule type" value="Genomic_DNA"/>
</dbReference>
<keyword evidence="1" id="KW-0694">RNA-binding</keyword>
<dbReference type="Pfam" id="PF22891">
    <property type="entry name" value="KH_PNO1_2nd"/>
    <property type="match status" value="1"/>
</dbReference>
<dbReference type="Proteomes" id="UP000295192">
    <property type="component" value="Unassembled WGS sequence"/>
</dbReference>
<organism evidence="4 5">
    <name type="scientific">Drosophila navojoa</name>
    <name type="common">Fruit fly</name>
    <dbReference type="NCBI Taxonomy" id="7232"/>
    <lineage>
        <taxon>Eukaryota</taxon>
        <taxon>Metazoa</taxon>
        <taxon>Ecdysozoa</taxon>
        <taxon>Arthropoda</taxon>
        <taxon>Hexapoda</taxon>
        <taxon>Insecta</taxon>
        <taxon>Pterygota</taxon>
        <taxon>Neoptera</taxon>
        <taxon>Endopterygota</taxon>
        <taxon>Diptera</taxon>
        <taxon>Brachycera</taxon>
        <taxon>Muscomorpha</taxon>
        <taxon>Ephydroidea</taxon>
        <taxon>Drosophilidae</taxon>
        <taxon>Drosophila</taxon>
    </lineage>
</organism>
<dbReference type="OMA" id="ERMKLMV"/>
<evidence type="ECO:0000313" key="4">
    <source>
        <dbReference type="EMBL" id="TDG42988.1"/>
    </source>
</evidence>
<dbReference type="AlphaFoldDB" id="A0A484B2M6"/>
<dbReference type="KEGG" id="dnv:108655637"/>
<dbReference type="STRING" id="7232.A0A484B2M6"/>
<feature type="region of interest" description="Disordered" evidence="2">
    <location>
        <begin position="1"/>
        <end position="42"/>
    </location>
</feature>
<accession>A0A484B2M6</accession>
<dbReference type="GO" id="GO:0005634">
    <property type="term" value="C:nucleus"/>
    <property type="evidence" value="ECO:0007669"/>
    <property type="project" value="TreeGrafter"/>
</dbReference>
<protein>
    <recommendedName>
        <fullName evidence="3">PNO1 second type I KH domain-containing protein</fullName>
    </recommendedName>
</protein>
<sequence>MESNTNATAVDAEVPVHTTSGNGNSEIVSSDETPQPRRNRSNTIKVRVPKHKRNVIKRNWSQITFPLVEDMKLRARFYIKALYVELSVTPETPKVACLIKGAEFFKAFIYGFELKDALQLLYIDNTFLDSFRLPSVEMLNPESIYSSYAFLSSVGETKFIIERTTRSRIVLVEDTVYVIGSSKNIRRARRAVLNLLYME</sequence>
<feature type="domain" description="PNO1 second type I KH" evidence="3">
    <location>
        <begin position="155"/>
        <end position="196"/>
    </location>
</feature>
<reference evidence="4 5" key="1">
    <citation type="journal article" date="2019" name="J. Hered.">
        <title>An Improved Genome Assembly for Drosophila navojoa, the Basal Species in the mojavensis Cluster.</title>
        <authorList>
            <person name="Vanderlinde T."/>
            <person name="Dupim E.G."/>
            <person name="Nazario-Yepiz N.O."/>
            <person name="Carvalho A.B."/>
        </authorList>
    </citation>
    <scope>NUCLEOTIDE SEQUENCE [LARGE SCALE GENOMIC DNA]</scope>
    <source>
        <strain evidence="4">Navoj_Jal97</strain>
        <tissue evidence="4">Whole organism</tissue>
    </source>
</reference>
<dbReference type="InterPro" id="IPR055211">
    <property type="entry name" value="KH_PNO1_2nd"/>
</dbReference>
<dbReference type="InterPro" id="IPR036612">
    <property type="entry name" value="KH_dom_type_1_sf"/>
</dbReference>
<dbReference type="OrthoDB" id="1932641at2759"/>
<dbReference type="Gene3D" id="3.30.1370.10">
    <property type="entry name" value="K Homology domain, type 1"/>
    <property type="match status" value="1"/>
</dbReference>
<dbReference type="GO" id="GO:0003723">
    <property type="term" value="F:RNA binding"/>
    <property type="evidence" value="ECO:0007669"/>
    <property type="project" value="UniProtKB-KW"/>
</dbReference>
<evidence type="ECO:0000256" key="1">
    <source>
        <dbReference type="ARBA" id="ARBA00022884"/>
    </source>
</evidence>
<feature type="compositionally biased region" description="Polar residues" evidence="2">
    <location>
        <begin position="17"/>
        <end position="33"/>
    </location>
</feature>
<comment type="caution">
    <text evidence="4">The sequence shown here is derived from an EMBL/GenBank/DDBJ whole genome shotgun (WGS) entry which is preliminary data.</text>
</comment>
<dbReference type="PANTHER" id="PTHR12826">
    <property type="entry name" value="RIBONUCLEASE Y"/>
    <property type="match status" value="1"/>
</dbReference>
<name>A0A484B2M6_DRONA</name>
<evidence type="ECO:0000259" key="3">
    <source>
        <dbReference type="Pfam" id="PF22891"/>
    </source>
</evidence>
<gene>
    <name evidence="4" type="ORF">AWZ03_010573</name>
</gene>
<proteinExistence type="predicted"/>
<evidence type="ECO:0000256" key="2">
    <source>
        <dbReference type="SAM" id="MobiDB-lite"/>
    </source>
</evidence>